<dbReference type="PIRSF" id="PIRSF006060">
    <property type="entry name" value="AA_transporter"/>
    <property type="match status" value="1"/>
</dbReference>
<dbReference type="InParanoid" id="A0A1Y2LLE1"/>
<comment type="subcellular location">
    <subcellularLocation>
        <location evidence="1">Membrane</location>
        <topology evidence="1">Multi-pass membrane protein</topology>
    </subcellularLocation>
</comment>
<dbReference type="OMA" id="LIPMTYM"/>
<feature type="transmembrane region" description="Helical" evidence="6">
    <location>
        <begin position="72"/>
        <end position="92"/>
    </location>
</feature>
<feature type="transmembrane region" description="Helical" evidence="6">
    <location>
        <begin position="41"/>
        <end position="65"/>
    </location>
</feature>
<dbReference type="PANTHER" id="PTHR45649">
    <property type="entry name" value="AMINO-ACID PERMEASE BAT1"/>
    <property type="match status" value="1"/>
</dbReference>
<protein>
    <recommendedName>
        <fullName evidence="9">Amino acid permease/ SLC12A domain-containing protein</fullName>
    </recommendedName>
</protein>
<dbReference type="Proteomes" id="UP000193240">
    <property type="component" value="Unassembled WGS sequence"/>
</dbReference>
<keyword evidence="3 6" id="KW-0812">Transmembrane</keyword>
<feature type="transmembrane region" description="Helical" evidence="6">
    <location>
        <begin position="269"/>
        <end position="294"/>
    </location>
</feature>
<keyword evidence="5 6" id="KW-0472">Membrane</keyword>
<accession>A0A1Y2LLE1</accession>
<dbReference type="Gene3D" id="1.20.1740.10">
    <property type="entry name" value="Amino acid/polyamine transporter I"/>
    <property type="match status" value="1"/>
</dbReference>
<name>A0A1Y2LLE1_EPING</name>
<dbReference type="Pfam" id="PF13520">
    <property type="entry name" value="AA_permease_2"/>
    <property type="match status" value="1"/>
</dbReference>
<dbReference type="InterPro" id="IPR002293">
    <property type="entry name" value="AA/rel_permease1"/>
</dbReference>
<gene>
    <name evidence="7" type="ORF">B5807_11357</name>
</gene>
<feature type="transmembrane region" description="Helical" evidence="6">
    <location>
        <begin position="477"/>
        <end position="496"/>
    </location>
</feature>
<dbReference type="GO" id="GO:0022857">
    <property type="term" value="F:transmembrane transporter activity"/>
    <property type="evidence" value="ECO:0007669"/>
    <property type="project" value="InterPro"/>
</dbReference>
<dbReference type="PANTHER" id="PTHR45649:SF1">
    <property type="entry name" value="TRANSPORTER, PUTATIVE (EUROFUNG)-RELATED"/>
    <property type="match status" value="1"/>
</dbReference>
<evidence type="ECO:0000256" key="1">
    <source>
        <dbReference type="ARBA" id="ARBA00004141"/>
    </source>
</evidence>
<proteinExistence type="predicted"/>
<dbReference type="AlphaFoldDB" id="A0A1Y2LLE1"/>
<keyword evidence="2" id="KW-0813">Transport</keyword>
<evidence type="ECO:0000256" key="5">
    <source>
        <dbReference type="ARBA" id="ARBA00023136"/>
    </source>
</evidence>
<keyword evidence="8" id="KW-1185">Reference proteome</keyword>
<keyword evidence="4 6" id="KW-1133">Transmembrane helix</keyword>
<evidence type="ECO:0000313" key="8">
    <source>
        <dbReference type="Proteomes" id="UP000193240"/>
    </source>
</evidence>
<evidence type="ECO:0000256" key="3">
    <source>
        <dbReference type="ARBA" id="ARBA00022692"/>
    </source>
</evidence>
<dbReference type="EMBL" id="KZ107860">
    <property type="protein sequence ID" value="OSS44017.1"/>
    <property type="molecule type" value="Genomic_DNA"/>
</dbReference>
<feature type="transmembrane region" description="Helical" evidence="6">
    <location>
        <begin position="446"/>
        <end position="465"/>
    </location>
</feature>
<feature type="transmembrane region" description="Helical" evidence="6">
    <location>
        <begin position="237"/>
        <end position="257"/>
    </location>
</feature>
<evidence type="ECO:0000256" key="6">
    <source>
        <dbReference type="SAM" id="Phobius"/>
    </source>
</evidence>
<dbReference type="STRING" id="105696.A0A1Y2LLE1"/>
<feature type="transmembrane region" description="Helical" evidence="6">
    <location>
        <begin position="195"/>
        <end position="213"/>
    </location>
</feature>
<feature type="transmembrane region" description="Helical" evidence="6">
    <location>
        <begin position="327"/>
        <end position="347"/>
    </location>
</feature>
<dbReference type="GO" id="GO:0016020">
    <property type="term" value="C:membrane"/>
    <property type="evidence" value="ECO:0007669"/>
    <property type="project" value="UniProtKB-SubCell"/>
</dbReference>
<feature type="transmembrane region" description="Helical" evidence="6">
    <location>
        <begin position="401"/>
        <end position="425"/>
    </location>
</feature>
<reference evidence="7 8" key="1">
    <citation type="journal article" date="2017" name="Genome Announc.">
        <title>Genome sequence of the saprophytic ascomycete Epicoccum nigrum ICMP 19927 strain isolated from New Zealand.</title>
        <authorList>
            <person name="Fokin M."/>
            <person name="Fleetwood D."/>
            <person name="Weir B.S."/>
            <person name="Villas-Boas S.G."/>
        </authorList>
    </citation>
    <scope>NUCLEOTIDE SEQUENCE [LARGE SCALE GENOMIC DNA]</scope>
    <source>
        <strain evidence="7 8">ICMP 19927</strain>
    </source>
</reference>
<evidence type="ECO:0000256" key="4">
    <source>
        <dbReference type="ARBA" id="ARBA00022989"/>
    </source>
</evidence>
<feature type="transmembrane region" description="Helical" evidence="6">
    <location>
        <begin position="163"/>
        <end position="183"/>
    </location>
</feature>
<organism evidence="7 8">
    <name type="scientific">Epicoccum nigrum</name>
    <name type="common">Soil fungus</name>
    <name type="synonym">Epicoccum purpurascens</name>
    <dbReference type="NCBI Taxonomy" id="105696"/>
    <lineage>
        <taxon>Eukaryota</taxon>
        <taxon>Fungi</taxon>
        <taxon>Dikarya</taxon>
        <taxon>Ascomycota</taxon>
        <taxon>Pezizomycotina</taxon>
        <taxon>Dothideomycetes</taxon>
        <taxon>Pleosporomycetidae</taxon>
        <taxon>Pleosporales</taxon>
        <taxon>Pleosporineae</taxon>
        <taxon>Didymellaceae</taxon>
        <taxon>Epicoccum</taxon>
    </lineage>
</organism>
<evidence type="ECO:0000313" key="7">
    <source>
        <dbReference type="EMBL" id="OSS44017.1"/>
    </source>
</evidence>
<evidence type="ECO:0008006" key="9">
    <source>
        <dbReference type="Google" id="ProtNLM"/>
    </source>
</evidence>
<sequence>MNLTSVQEKPEVISDVSSDDDARELAKLGKKPVLRRNFSGLAILGLSCTLMVTWEGMFSVFVFGLQNGGPSGLIYGFLFVWIGYGCVVATMGELVSMWPTAGGQYHWVHMLAPEGSKSILSYITGWQSVIAWQAISASDGVLAATAIQGLVINSRSSYELERWHGTLMAIAVVGISLMFNSFFSKGLPHVETATLSLHVSLFVVVLVIITVMSPEKSPDSNVWTLFLNDGGYESKGLSFFVGLITPVFAFTGVDGAVHMSEEVRNSSRIVPRAMLGSVLINGVTGFAMLIAILYCIGDIEAALNTPTGYPFIEIFTHATRSTSGGTAVSALIIVMFMACGISTLASASRQLWAFSRDKAVPNAHIMTYVHPGLKVPVVSIGVTTLVSVLLSLINIGSTTVFNAVVSLSVSGFFGSYIIPFSLLLVKRIKNPEQLPRAPYSLGKWGVPINVFAIGWSVLVLFFSFWPQNIPVTPVNMNWSVLLWGAVNIFAILFWVVHGRKVYKGPVVETHVEDARIVEEA</sequence>
<feature type="transmembrane region" description="Helical" evidence="6">
    <location>
        <begin position="375"/>
        <end position="395"/>
    </location>
</feature>
<evidence type="ECO:0000256" key="2">
    <source>
        <dbReference type="ARBA" id="ARBA00022448"/>
    </source>
</evidence>